<keyword evidence="7" id="KW-1185">Reference proteome</keyword>
<dbReference type="KEGG" id="ota:OT_ostta20g00630"/>
<evidence type="ECO:0000313" key="7">
    <source>
        <dbReference type="Proteomes" id="UP000009170"/>
    </source>
</evidence>
<dbReference type="OrthoDB" id="200404at2759"/>
<dbReference type="GO" id="GO:0034314">
    <property type="term" value="P:Arp2/3 complex-mediated actin nucleation"/>
    <property type="evidence" value="ECO:0007669"/>
    <property type="project" value="InterPro"/>
</dbReference>
<comment type="similarity">
    <text evidence="2">Belongs to the ARPC3 family.</text>
</comment>
<accession>A0A096P9G0</accession>
<comment type="caution">
    <text evidence="6">The sequence shown here is derived from an EMBL/GenBank/DDBJ whole genome shotgun (WGS) entry which is preliminary data.</text>
</comment>
<reference evidence="7" key="1">
    <citation type="journal article" date="2006" name="Proc. Natl. Acad. Sci. U.S.A.">
        <title>Genome analysis of the smallest free-living eukaryote Ostreococcus tauri unveils many unique features.</title>
        <authorList>
            <person name="Derelle E."/>
            <person name="Ferraz C."/>
            <person name="Rombauts S."/>
            <person name="Rouze P."/>
            <person name="Worden A.Z."/>
            <person name="Robbens S."/>
            <person name="Partensky F."/>
            <person name="Degroeve S."/>
            <person name="Echeynie S."/>
            <person name="Cooke R."/>
            <person name="Saeys Y."/>
            <person name="Wuyts J."/>
            <person name="Jabbari K."/>
            <person name="Bowler C."/>
            <person name="Panaud O."/>
            <person name="Piegu B."/>
            <person name="Ball S.G."/>
            <person name="Ral J.-P."/>
            <person name="Bouget F.-Y."/>
            <person name="Piganeau G."/>
            <person name="De Baets B."/>
            <person name="Picard A."/>
            <person name="Delseny M."/>
            <person name="Demaille J."/>
            <person name="Van de Peer Y."/>
            <person name="Moreau H."/>
        </authorList>
    </citation>
    <scope>NUCLEOTIDE SEQUENCE [LARGE SCALE GENOMIC DNA]</scope>
    <source>
        <strain evidence="7">OTTH 0595 / CCAP 157/2 / RCC745</strain>
    </source>
</reference>
<dbReference type="GO" id="GO:0030833">
    <property type="term" value="P:regulation of actin filament polymerization"/>
    <property type="evidence" value="ECO:0007669"/>
    <property type="project" value="InterPro"/>
</dbReference>
<sequence length="178" mass="20151">MPTLDDARAGDGRARAACGIPVDLPFRASASTTARAETDDDVDFIDDVLDGLRANVLRRRIPATTPRERLNAYLTAYAHDVLKRCAMETSCGVKSEAMKRSMDDARGRFACPGDADFGDFASLLRPPESDEERETFRVFVKKCRVELARRLVERCYDANTGERDKFWMAFAKRRFMNR</sequence>
<keyword evidence="5" id="KW-0206">Cytoskeleton</keyword>
<evidence type="ECO:0000256" key="1">
    <source>
        <dbReference type="ARBA" id="ARBA00004245"/>
    </source>
</evidence>
<dbReference type="PANTHER" id="PTHR12391">
    <property type="entry name" value="ARP2/3 COMPLEX 21 KD SUBUNIT"/>
    <property type="match status" value="1"/>
</dbReference>
<dbReference type="Proteomes" id="UP000009170">
    <property type="component" value="Unassembled WGS sequence"/>
</dbReference>
<protein>
    <submittedName>
        <fullName evidence="6">ARP2/3 complex, 21kDa subunit (p21-Arc)</fullName>
    </submittedName>
</protein>
<dbReference type="GeneID" id="34946589"/>
<dbReference type="Gene3D" id="1.10.1760.10">
    <property type="entry name" value="Actin-related protein 2/3 complex subunit 3"/>
    <property type="match status" value="1"/>
</dbReference>
<evidence type="ECO:0000313" key="6">
    <source>
        <dbReference type="EMBL" id="CEG00864.1"/>
    </source>
</evidence>
<dbReference type="STRING" id="70448.A0A096P9G0"/>
<dbReference type="AlphaFoldDB" id="A0A096P9G0"/>
<evidence type="ECO:0000256" key="2">
    <source>
        <dbReference type="ARBA" id="ARBA00010856"/>
    </source>
</evidence>
<dbReference type="SUPFAM" id="SSF69060">
    <property type="entry name" value="Arp2/3 complex 21 kDa subunit ARPC3"/>
    <property type="match status" value="1"/>
</dbReference>
<dbReference type="FunCoup" id="A0A096P9G0">
    <property type="interactions" value="1515"/>
</dbReference>
<reference evidence="6 7" key="2">
    <citation type="journal article" date="2014" name="BMC Genomics">
        <title>An improved genome of the model marine alga Ostreococcus tauri unfolds by assessing Illumina de novo assemblies.</title>
        <authorList>
            <person name="Blanc-Mathieu R."/>
            <person name="Verhelst B."/>
            <person name="Derelle E."/>
            <person name="Rombauts S."/>
            <person name="Bouget F.Y."/>
            <person name="Carre I."/>
            <person name="Chateau A."/>
            <person name="Eyre-Walker A."/>
            <person name="Grimsley N."/>
            <person name="Moreau H."/>
            <person name="Piegu B."/>
            <person name="Rivals E."/>
            <person name="Schackwitz W."/>
            <person name="Van de Peer Y."/>
            <person name="Piganeau G."/>
        </authorList>
    </citation>
    <scope>NUCLEOTIDE SEQUENCE [LARGE SCALE GENOMIC DNA]</scope>
    <source>
        <strain evidence="7">OTTH 0595 / CCAP 157/2 / RCC745</strain>
    </source>
</reference>
<evidence type="ECO:0000256" key="3">
    <source>
        <dbReference type="ARBA" id="ARBA00022490"/>
    </source>
</evidence>
<dbReference type="InterPro" id="IPR036753">
    <property type="entry name" value="ARPC3_sf"/>
</dbReference>
<dbReference type="Pfam" id="PF04062">
    <property type="entry name" value="P21-Arc"/>
    <property type="match status" value="1"/>
</dbReference>
<dbReference type="InParanoid" id="A0A096P9G0"/>
<organism evidence="6 7">
    <name type="scientific">Ostreococcus tauri</name>
    <name type="common">Marine green alga</name>
    <dbReference type="NCBI Taxonomy" id="70448"/>
    <lineage>
        <taxon>Eukaryota</taxon>
        <taxon>Viridiplantae</taxon>
        <taxon>Chlorophyta</taxon>
        <taxon>Mamiellophyceae</taxon>
        <taxon>Mamiellales</taxon>
        <taxon>Bathycoccaceae</taxon>
        <taxon>Ostreococcus</taxon>
    </lineage>
</organism>
<dbReference type="GO" id="GO:0003779">
    <property type="term" value="F:actin binding"/>
    <property type="evidence" value="ECO:0007669"/>
    <property type="project" value="UniProtKB-KW"/>
</dbReference>
<keyword evidence="4" id="KW-0009">Actin-binding</keyword>
<dbReference type="EMBL" id="CAID01000020">
    <property type="protein sequence ID" value="CEG00864.1"/>
    <property type="molecule type" value="Genomic_DNA"/>
</dbReference>
<name>A0A096P9G0_OSTTA</name>
<dbReference type="RefSeq" id="XP_022840631.1">
    <property type="nucleotide sequence ID" value="XM_022984926.1"/>
</dbReference>
<proteinExistence type="inferred from homology"/>
<dbReference type="InterPro" id="IPR007204">
    <property type="entry name" value="ARPC3"/>
</dbReference>
<evidence type="ECO:0000256" key="5">
    <source>
        <dbReference type="ARBA" id="ARBA00023212"/>
    </source>
</evidence>
<keyword evidence="3" id="KW-0963">Cytoplasm</keyword>
<dbReference type="GO" id="GO:0005885">
    <property type="term" value="C:Arp2/3 protein complex"/>
    <property type="evidence" value="ECO:0007669"/>
    <property type="project" value="InterPro"/>
</dbReference>
<gene>
    <name evidence="6" type="ORF">OT_ostta20g00630</name>
</gene>
<evidence type="ECO:0000256" key="4">
    <source>
        <dbReference type="ARBA" id="ARBA00023203"/>
    </source>
</evidence>
<comment type="subcellular location">
    <subcellularLocation>
        <location evidence="1">Cytoplasm</location>
        <location evidence="1">Cytoskeleton</location>
    </subcellularLocation>
</comment>